<dbReference type="EMBL" id="JAGGMV010000003">
    <property type="protein sequence ID" value="MBP2201863.1"/>
    <property type="molecule type" value="Genomic_DNA"/>
</dbReference>
<dbReference type="InterPro" id="IPR056179">
    <property type="entry name" value="DHQS_C"/>
</dbReference>
<evidence type="ECO:0000313" key="9">
    <source>
        <dbReference type="Proteomes" id="UP000740329"/>
    </source>
</evidence>
<evidence type="ECO:0000256" key="4">
    <source>
        <dbReference type="ARBA" id="ARBA00023141"/>
    </source>
</evidence>
<proteinExistence type="inferred from homology"/>
<dbReference type="RefSeq" id="WP_209591378.1">
    <property type="nucleotide sequence ID" value="NZ_JAGGMV010000003.1"/>
</dbReference>
<dbReference type="GO" id="GO:0009073">
    <property type="term" value="P:aromatic amino acid family biosynthetic process"/>
    <property type="evidence" value="ECO:0007669"/>
    <property type="project" value="UniProtKB-UniRule"/>
</dbReference>
<keyword evidence="1 5" id="KW-0028">Amino-acid biosynthesis</keyword>
<dbReference type="GO" id="GO:0102042">
    <property type="term" value="F:dehydroquinate synthase activity"/>
    <property type="evidence" value="ECO:0007669"/>
    <property type="project" value="UniProtKB-EC"/>
</dbReference>
<comment type="similarity">
    <text evidence="5">Belongs to the archaeal-type DHQ synthase family.</text>
</comment>
<comment type="caution">
    <text evidence="8">The sequence shown here is derived from an EMBL/GenBank/DDBJ whole genome shotgun (WGS) entry which is preliminary data.</text>
</comment>
<protein>
    <recommendedName>
        <fullName evidence="5">3-dehydroquinate synthase</fullName>
        <shortName evidence="5">DHQ synthase</shortName>
        <ecNumber evidence="5">1.4.1.24</ecNumber>
    </recommendedName>
    <alternativeName>
        <fullName evidence="5">3-dehydroquinate synthase II</fullName>
    </alternativeName>
</protein>
<dbReference type="AlphaFoldDB" id="A0A8J7UTN7"/>
<dbReference type="PIRSF" id="PIRSF006655">
    <property type="entry name" value="DHQ_synth"/>
    <property type="match status" value="1"/>
</dbReference>
<dbReference type="GO" id="GO:0051287">
    <property type="term" value="F:NAD binding"/>
    <property type="evidence" value="ECO:0007669"/>
    <property type="project" value="UniProtKB-UniRule"/>
</dbReference>
<feature type="domain" description="3-dehydroquinate synthase C-terminal" evidence="7">
    <location>
        <begin position="199"/>
        <end position="373"/>
    </location>
</feature>
<dbReference type="GO" id="GO:0003856">
    <property type="term" value="F:3-dehydroquinate synthase activity"/>
    <property type="evidence" value="ECO:0007669"/>
    <property type="project" value="InterPro"/>
</dbReference>
<dbReference type="Pfam" id="PF26558">
    <property type="entry name" value="DHQS_2nd"/>
    <property type="match status" value="1"/>
</dbReference>
<dbReference type="HAMAP" id="MF_01244">
    <property type="entry name" value="Arch_DHQ_synthase"/>
    <property type="match status" value="1"/>
</dbReference>
<sequence>MAKFGFIYTFNSEWEEIKETVKDSLESSIDSVIIPRITDEQLTMIKKLGKINIISKNSNSDILLLDNEDISEKIDENIELLSNLKKENSKKIAVLIKIMSKNDEIMASELSKSGLIDYVILEGKDWNIIPLENLIADLFNTKIEIVSLVKNLKDAEVAYEILEKGVDGVALMSEDINEIKKFSELIVTFNSPKLKMDIATIKKVEPVGSGDRVCIDTCSMLNIGEGMLIGSYSKALFLVHAESVENQYVATRPFRVNAGPVHAYVLCPNNKTKYLSDLKAGDKVLAVSSKGETREVIVGRVKIEKRPLYLIEAEYKGEIIRTILQNAETIRLVSEKGKDISVVDLKEGDKIIVKTEDKARHFGMSIEETIIEK</sequence>
<dbReference type="EC" id="1.4.1.24" evidence="5"/>
<keyword evidence="2 5" id="KW-0560">Oxidoreductase</keyword>
<dbReference type="Pfam" id="PF01959">
    <property type="entry name" value="DHQS"/>
    <property type="match status" value="1"/>
</dbReference>
<accession>A0A8J7UTN7</accession>
<organism evidence="8 9">
    <name type="scientific">Methanococcus voltae</name>
    <dbReference type="NCBI Taxonomy" id="2188"/>
    <lineage>
        <taxon>Archaea</taxon>
        <taxon>Methanobacteriati</taxon>
        <taxon>Methanobacteriota</taxon>
        <taxon>Methanomada group</taxon>
        <taxon>Methanococci</taxon>
        <taxon>Methanococcales</taxon>
        <taxon>Methanococcaceae</taxon>
        <taxon>Methanococcus</taxon>
    </lineage>
</organism>
<dbReference type="PANTHER" id="PTHR33563">
    <property type="match status" value="1"/>
</dbReference>
<keyword evidence="3 5" id="KW-0520">NAD</keyword>
<dbReference type="InterPro" id="IPR002812">
    <property type="entry name" value="DHQS"/>
</dbReference>
<evidence type="ECO:0000259" key="7">
    <source>
        <dbReference type="Pfam" id="PF26558"/>
    </source>
</evidence>
<dbReference type="GO" id="GO:0008652">
    <property type="term" value="P:amino acid biosynthetic process"/>
    <property type="evidence" value="ECO:0007669"/>
    <property type="project" value="UniProtKB-KW"/>
</dbReference>
<evidence type="ECO:0000313" key="8">
    <source>
        <dbReference type="EMBL" id="MBP2201863.1"/>
    </source>
</evidence>
<feature type="domain" description="3-dehydroquinate synthase N-terminal" evidence="6">
    <location>
        <begin position="3"/>
        <end position="185"/>
    </location>
</feature>
<reference evidence="8" key="1">
    <citation type="submission" date="2021-03" db="EMBL/GenBank/DDBJ databases">
        <title>Genomic Encyclopedia of Type Strains, Phase IV (KMG-V): Genome sequencing to study the core and pangenomes of soil and plant-associated prokaryotes.</title>
        <authorList>
            <person name="Whitman W."/>
        </authorList>
    </citation>
    <scope>NUCLEOTIDE SEQUENCE</scope>
    <source>
        <strain evidence="8">C4</strain>
    </source>
</reference>
<evidence type="ECO:0000256" key="3">
    <source>
        <dbReference type="ARBA" id="ARBA00023027"/>
    </source>
</evidence>
<evidence type="ECO:0000256" key="5">
    <source>
        <dbReference type="HAMAP-Rule" id="MF_01244"/>
    </source>
</evidence>
<gene>
    <name evidence="5" type="primary">aroB'</name>
    <name evidence="8" type="ORF">J3E07_001288</name>
</gene>
<dbReference type="InterPro" id="IPR030960">
    <property type="entry name" value="DHQS/DOIS_N"/>
</dbReference>
<evidence type="ECO:0000259" key="6">
    <source>
        <dbReference type="Pfam" id="PF01959"/>
    </source>
</evidence>
<comment type="catalytic activity">
    <reaction evidence="5">
        <text>2-amino-2,3,7-trideoxy-D-lyxo-hept-6-ulosonate + NAD(+) + H2O = 3-dehydroquinate + NH4(+) + NADH + H(+)</text>
        <dbReference type="Rhea" id="RHEA:25956"/>
        <dbReference type="ChEBI" id="CHEBI:15377"/>
        <dbReference type="ChEBI" id="CHEBI:15378"/>
        <dbReference type="ChEBI" id="CHEBI:28938"/>
        <dbReference type="ChEBI" id="CHEBI:32364"/>
        <dbReference type="ChEBI" id="CHEBI:57540"/>
        <dbReference type="ChEBI" id="CHEBI:57945"/>
        <dbReference type="ChEBI" id="CHEBI:58859"/>
        <dbReference type="EC" id="1.4.1.24"/>
    </reaction>
</comment>
<dbReference type="PANTHER" id="PTHR33563:SF1">
    <property type="entry name" value="3-DEHYDROQUINATE SYNTHASE"/>
    <property type="match status" value="1"/>
</dbReference>
<dbReference type="Proteomes" id="UP000740329">
    <property type="component" value="Unassembled WGS sequence"/>
</dbReference>
<evidence type="ECO:0000256" key="1">
    <source>
        <dbReference type="ARBA" id="ARBA00022605"/>
    </source>
</evidence>
<name>A0A8J7UTN7_METVO</name>
<dbReference type="NCBIfam" id="NF002624">
    <property type="entry name" value="PRK02290.1-2"/>
    <property type="match status" value="1"/>
</dbReference>
<keyword evidence="4 5" id="KW-0057">Aromatic amino acid biosynthesis</keyword>
<comment type="function">
    <text evidence="5">Catalyzes the oxidative deamination and cyclization of 2-amino-3,7-dideoxy-D-threo-hept-6-ulosonic acid (ADH) to yield 3-dehydroquinate (DHQ), which is fed into the canonical shikimic pathway of aromatic amino acid biosynthesis.</text>
</comment>
<evidence type="ECO:0000256" key="2">
    <source>
        <dbReference type="ARBA" id="ARBA00023002"/>
    </source>
</evidence>